<dbReference type="AlphaFoldDB" id="A0A9D3NYQ0"/>
<keyword evidence="4" id="KW-1185">Reference proteome</keyword>
<gene>
    <name evidence="3" type="ORF">KOW79_005402</name>
</gene>
<dbReference type="EMBL" id="JAHKSW010000006">
    <property type="protein sequence ID" value="KAG7331433.1"/>
    <property type="molecule type" value="Genomic_DNA"/>
</dbReference>
<proteinExistence type="predicted"/>
<sequence length="421" mass="47854">MSSEDIQLLRRPLPPKHSPLHCTIAESALTQVHEESRTGRRKDWSDHGNALPSSPLSFLPAETPTIHVNSFPSRPRRIIPKACILAFLRDDPRYAPRPPEFLLDFLKPTQSASEPVHTSQSQEEVIQDLSRWNYRKFIDHFLSELHDGQQSEVARKLMSCEQFPCLERRIPQWQIKCELAAVALVQLQKCVRHQRNDNPLWMVDEMPDACTHTQYDTDPGKTHTHTHRVFMCKICVVFQGSIRSHAPSLTPLSPSERAVVDCLEKGGSVLNLKAHFIDQLPDPSRLISTLCYLNLSFNDFCLFPVEVCELTKLEVLKLRGNPIEKIPAEIEKLINLKMLVVSFCKLTALPSQLYHLPSLQHLDVSHNLIGCLSNKIMNLRSLRYLNLEGNLLAALPTGLLHLPLSQLILDTHSQQFLRIGA</sequence>
<protein>
    <submittedName>
        <fullName evidence="3">Uncharacterized protein</fullName>
    </submittedName>
</protein>
<accession>A0A9D3NYQ0</accession>
<dbReference type="OrthoDB" id="660555at2759"/>
<dbReference type="Proteomes" id="UP000824219">
    <property type="component" value="Linkage Group LG06"/>
</dbReference>
<keyword evidence="2" id="KW-0677">Repeat</keyword>
<dbReference type="SMART" id="SM00369">
    <property type="entry name" value="LRR_TYP"/>
    <property type="match status" value="4"/>
</dbReference>
<dbReference type="Gene3D" id="3.80.10.10">
    <property type="entry name" value="Ribonuclease Inhibitor"/>
    <property type="match status" value="1"/>
</dbReference>
<evidence type="ECO:0000313" key="3">
    <source>
        <dbReference type="EMBL" id="KAG7331433.1"/>
    </source>
</evidence>
<dbReference type="Pfam" id="PF13855">
    <property type="entry name" value="LRR_8"/>
    <property type="match status" value="1"/>
</dbReference>
<name>A0A9D3NYQ0_9TELE</name>
<dbReference type="PANTHER" id="PTHR45752">
    <property type="entry name" value="LEUCINE-RICH REPEAT-CONTAINING"/>
    <property type="match status" value="1"/>
</dbReference>
<dbReference type="PANTHER" id="PTHR45752:SF21">
    <property type="entry name" value="LEUCINE-RICH REPEAT-CONTAINING PROTEIN 63"/>
    <property type="match status" value="1"/>
</dbReference>
<evidence type="ECO:0000256" key="1">
    <source>
        <dbReference type="ARBA" id="ARBA00022614"/>
    </source>
</evidence>
<dbReference type="InterPro" id="IPR050715">
    <property type="entry name" value="LRR-SigEffector_domain"/>
</dbReference>
<reference evidence="3 4" key="1">
    <citation type="submission" date="2021-06" db="EMBL/GenBank/DDBJ databases">
        <title>Chromosome-level genome assembly of the red-tail catfish (Hemibagrus wyckioides).</title>
        <authorList>
            <person name="Shao F."/>
        </authorList>
    </citation>
    <scope>NUCLEOTIDE SEQUENCE [LARGE SCALE GENOMIC DNA]</scope>
    <source>
        <strain evidence="3">EC202008001</strain>
        <tissue evidence="3">Blood</tissue>
    </source>
</reference>
<dbReference type="PROSITE" id="PS51450">
    <property type="entry name" value="LRR"/>
    <property type="match status" value="1"/>
</dbReference>
<evidence type="ECO:0000313" key="4">
    <source>
        <dbReference type="Proteomes" id="UP000824219"/>
    </source>
</evidence>
<dbReference type="InterPro" id="IPR001611">
    <property type="entry name" value="Leu-rich_rpt"/>
</dbReference>
<dbReference type="InterPro" id="IPR032675">
    <property type="entry name" value="LRR_dom_sf"/>
</dbReference>
<organism evidence="3 4">
    <name type="scientific">Hemibagrus wyckioides</name>
    <dbReference type="NCBI Taxonomy" id="337641"/>
    <lineage>
        <taxon>Eukaryota</taxon>
        <taxon>Metazoa</taxon>
        <taxon>Chordata</taxon>
        <taxon>Craniata</taxon>
        <taxon>Vertebrata</taxon>
        <taxon>Euteleostomi</taxon>
        <taxon>Actinopterygii</taxon>
        <taxon>Neopterygii</taxon>
        <taxon>Teleostei</taxon>
        <taxon>Ostariophysi</taxon>
        <taxon>Siluriformes</taxon>
        <taxon>Bagridae</taxon>
        <taxon>Hemibagrus</taxon>
    </lineage>
</organism>
<keyword evidence="1" id="KW-0433">Leucine-rich repeat</keyword>
<comment type="caution">
    <text evidence="3">The sequence shown here is derived from an EMBL/GenBank/DDBJ whole genome shotgun (WGS) entry which is preliminary data.</text>
</comment>
<dbReference type="InterPro" id="IPR003591">
    <property type="entry name" value="Leu-rich_rpt_typical-subtyp"/>
</dbReference>
<dbReference type="SUPFAM" id="SSF52058">
    <property type="entry name" value="L domain-like"/>
    <property type="match status" value="1"/>
</dbReference>
<evidence type="ECO:0000256" key="2">
    <source>
        <dbReference type="ARBA" id="ARBA00022737"/>
    </source>
</evidence>